<evidence type="ECO:0000256" key="1">
    <source>
        <dbReference type="SAM" id="Phobius"/>
    </source>
</evidence>
<accession>M1KKU9</accession>
<evidence type="ECO:0000313" key="2">
    <source>
        <dbReference type="EMBL" id="AGE95896.1"/>
    </source>
</evidence>
<proteinExistence type="predicted"/>
<dbReference type="AlphaFoldDB" id="M1KKU9"/>
<keyword evidence="1" id="KW-1133">Transmembrane helix</keyword>
<protein>
    <submittedName>
        <fullName evidence="2">Uncharacterized protein</fullName>
    </submittedName>
</protein>
<feature type="transmembrane region" description="Helical" evidence="1">
    <location>
        <begin position="102"/>
        <end position="123"/>
    </location>
</feature>
<dbReference type="VEuPathDB" id="MicrosporidiaDB:M970_071170"/>
<sequence length="124" mass="14193">MEGEGTIERVKEMLQKYSSRGGSFSEGSFLSDIDMSDASFTSWEEELASRIVRSLRNCKEMTEIARRKRVCVLDRELMECMAALRCIRKNIEGLRKEKKYRVGWTVLVGSVLVGIACISAKHYF</sequence>
<dbReference type="VEuPathDB" id="MicrosporidiaDB:AEWQ_071180"/>
<dbReference type="VEuPathDB" id="MicrosporidiaDB:AEWR_071170"/>
<dbReference type="EMBL" id="KC513610">
    <property type="protein sequence ID" value="AGE95896.1"/>
    <property type="molecule type" value="Genomic_DNA"/>
</dbReference>
<keyword evidence="1" id="KW-0812">Transmembrane</keyword>
<gene>
    <name evidence="2" type="ORF">ECU07_1200</name>
</gene>
<keyword evidence="1" id="KW-0472">Membrane</keyword>
<dbReference type="VEuPathDB" id="MicrosporidiaDB:ECU07_1200"/>
<name>M1KKU9_ENCCN</name>
<dbReference type="VEuPathDB" id="MicrosporidiaDB:AEWD_071180"/>
<organism evidence="2">
    <name type="scientific">Encephalitozoon cuniculi</name>
    <name type="common">Microsporidian parasite</name>
    <dbReference type="NCBI Taxonomy" id="6035"/>
    <lineage>
        <taxon>Eukaryota</taxon>
        <taxon>Fungi</taxon>
        <taxon>Fungi incertae sedis</taxon>
        <taxon>Microsporidia</taxon>
        <taxon>Unikaryonidae</taxon>
        <taxon>Encephalitozoon</taxon>
    </lineage>
</organism>
<reference evidence="2" key="1">
    <citation type="journal article" date="2013" name="Eukaryot. Cell">
        <title>Extremely Reduced Levels of Heterozygosity in the Vertebrate Pathogen Encephalitozoon cuniculi.</title>
        <authorList>
            <person name="Selman M."/>
            <person name="Sak B."/>
            <person name="Kvac M."/>
            <person name="Farinelli L."/>
            <person name="Weiss L.M."/>
            <person name="Corradi N."/>
        </authorList>
    </citation>
    <scope>NUCLEOTIDE SEQUENCE</scope>
</reference>